<evidence type="ECO:0000313" key="1">
    <source>
        <dbReference type="EMBL" id="KKN87482.1"/>
    </source>
</evidence>
<dbReference type="EMBL" id="LAZR01000138">
    <property type="protein sequence ID" value="KKN87482.1"/>
    <property type="molecule type" value="Genomic_DNA"/>
</dbReference>
<reference evidence="1" key="1">
    <citation type="journal article" date="2015" name="Nature">
        <title>Complex archaea that bridge the gap between prokaryotes and eukaryotes.</title>
        <authorList>
            <person name="Spang A."/>
            <person name="Saw J.H."/>
            <person name="Jorgensen S.L."/>
            <person name="Zaremba-Niedzwiedzka K."/>
            <person name="Martijn J."/>
            <person name="Lind A.E."/>
            <person name="van Eijk R."/>
            <person name="Schleper C."/>
            <person name="Guy L."/>
            <person name="Ettema T.J."/>
        </authorList>
    </citation>
    <scope>NUCLEOTIDE SEQUENCE</scope>
</reference>
<accession>A0A0F9UJE1</accession>
<gene>
    <name evidence="1" type="ORF">LCGC14_0259370</name>
</gene>
<proteinExistence type="predicted"/>
<organism evidence="1">
    <name type="scientific">marine sediment metagenome</name>
    <dbReference type="NCBI Taxonomy" id="412755"/>
    <lineage>
        <taxon>unclassified sequences</taxon>
        <taxon>metagenomes</taxon>
        <taxon>ecological metagenomes</taxon>
    </lineage>
</organism>
<sequence length="108" mass="12276">MMTFAEIDWRRQHHHATRIRNLSDIEGNVDLQADFDYPGPYPAPPEPRTALESMAQAWMVLRAIKLDIEPCPACGSARHQLGYFEDGRCTAWCDKCEAWTAAPAKETQ</sequence>
<protein>
    <submittedName>
        <fullName evidence="1">Uncharacterized protein</fullName>
    </submittedName>
</protein>
<name>A0A0F9UJE1_9ZZZZ</name>
<comment type="caution">
    <text evidence="1">The sequence shown here is derived from an EMBL/GenBank/DDBJ whole genome shotgun (WGS) entry which is preliminary data.</text>
</comment>
<dbReference type="AlphaFoldDB" id="A0A0F9UJE1"/>